<dbReference type="Proteomes" id="UP000070250">
    <property type="component" value="Chromosome"/>
</dbReference>
<organism evidence="2 3">
    <name type="scientific">Steroidobacter denitrificans</name>
    <dbReference type="NCBI Taxonomy" id="465721"/>
    <lineage>
        <taxon>Bacteria</taxon>
        <taxon>Pseudomonadati</taxon>
        <taxon>Pseudomonadota</taxon>
        <taxon>Gammaproteobacteria</taxon>
        <taxon>Steroidobacterales</taxon>
        <taxon>Steroidobacteraceae</taxon>
        <taxon>Steroidobacter</taxon>
    </lineage>
</organism>
<dbReference type="OrthoDB" id="9799367at2"/>
<dbReference type="PATRIC" id="fig|465721.4.peg.2569"/>
<name>A0A127FDI6_STEDE</name>
<evidence type="ECO:0000313" key="2">
    <source>
        <dbReference type="EMBL" id="AMN47810.1"/>
    </source>
</evidence>
<evidence type="ECO:0000259" key="1">
    <source>
        <dbReference type="Pfam" id="PF00144"/>
    </source>
</evidence>
<dbReference type="InterPro" id="IPR001466">
    <property type="entry name" value="Beta-lactam-related"/>
</dbReference>
<dbReference type="EMBL" id="CP011971">
    <property type="protein sequence ID" value="AMN47810.1"/>
    <property type="molecule type" value="Genomic_DNA"/>
</dbReference>
<dbReference type="PANTHER" id="PTHR46825:SF9">
    <property type="entry name" value="BETA-LACTAMASE-RELATED DOMAIN-CONTAINING PROTEIN"/>
    <property type="match status" value="1"/>
</dbReference>
<dbReference type="Gene3D" id="3.40.710.10">
    <property type="entry name" value="DD-peptidase/beta-lactamase superfamily"/>
    <property type="match status" value="1"/>
</dbReference>
<dbReference type="InterPro" id="IPR050491">
    <property type="entry name" value="AmpC-like"/>
</dbReference>
<dbReference type="SUPFAM" id="SSF56601">
    <property type="entry name" value="beta-lactamase/transpeptidase-like"/>
    <property type="match status" value="1"/>
</dbReference>
<dbReference type="Pfam" id="PF00144">
    <property type="entry name" value="Beta-lactamase"/>
    <property type="match status" value="1"/>
</dbReference>
<dbReference type="KEGG" id="sdf:ACG33_12020"/>
<dbReference type="AlphaFoldDB" id="A0A127FDI6"/>
<evidence type="ECO:0000313" key="3">
    <source>
        <dbReference type="Proteomes" id="UP000070250"/>
    </source>
</evidence>
<gene>
    <name evidence="2" type="ORF">ACG33_12020</name>
</gene>
<proteinExistence type="predicted"/>
<accession>A0A127FDI6</accession>
<keyword evidence="3" id="KW-1185">Reference proteome</keyword>
<feature type="domain" description="Beta-lactamase-related" evidence="1">
    <location>
        <begin position="60"/>
        <end position="372"/>
    </location>
</feature>
<dbReference type="PANTHER" id="PTHR46825">
    <property type="entry name" value="D-ALANYL-D-ALANINE-CARBOXYPEPTIDASE/ENDOPEPTIDASE AMPH"/>
    <property type="match status" value="1"/>
</dbReference>
<reference evidence="2 3" key="1">
    <citation type="submission" date="2015-06" db="EMBL/GenBank/DDBJ databases">
        <title>A Comprehensive Approach to Explore the Metabolic and Phylogenetic Diversity of Bacterial Steroid Degradation in the Environment: Testosterone as an Example.</title>
        <authorList>
            <person name="Yang F.-C."/>
            <person name="Chen Y.-L."/>
            <person name="Yu C.-P."/>
            <person name="Tang S.-L."/>
            <person name="Wang P.-H."/>
            <person name="Ismail W."/>
            <person name="Wang C.-H."/>
            <person name="Yang C.-Y."/>
            <person name="Chiang Y.-R."/>
        </authorList>
    </citation>
    <scope>NUCLEOTIDE SEQUENCE [LARGE SCALE GENOMIC DNA]</scope>
    <source>
        <strain evidence="2 3">DSM 18526</strain>
    </source>
</reference>
<dbReference type="InterPro" id="IPR012338">
    <property type="entry name" value="Beta-lactam/transpept-like"/>
</dbReference>
<dbReference type="STRING" id="465721.ACG33_12020"/>
<protein>
    <recommendedName>
        <fullName evidence="1">Beta-lactamase-related domain-containing protein</fullName>
    </recommendedName>
</protein>
<sequence length="403" mass="45205">MVMHRRAAALLICLLAAALSLSLVHREEIRSRLVQLTSNLDGGCDKKTPRWLSDVRSWAKRHKLPGIQIHLIQNGDTYECAFGKAITPDGKRIAMNAQAVLPYASLTKIFTASMVLIEVHKGTMSMDDRIYELLSLREYPLPNEQRWQTITIEHLLSHRAGFNRAVSGDPTLWPKSPCPHHLNELGRATTDFEPGGDFAYSNLGYCLLGVALERLSSERFTALLDRQLLSPLHLSSVRVTDPDNLQQAGTALYFANSSERRMFHRLDWPARQSMGALAGTTGDFAQLLVVLSRNRQDEWAAAGKALLSPREDCDETRWRTCHGLAFYSHRENSQERMFWRDGSLPGVTAFAAITVSGNIFVLLANSRDPNWMPVHDELGKIVYENLAGIGPWHSLPPDDLVEK</sequence>